<organism evidence="1">
    <name type="scientific">Triticum aestivum</name>
    <name type="common">Wheat</name>
    <dbReference type="NCBI Taxonomy" id="4565"/>
    <lineage>
        <taxon>Eukaryota</taxon>
        <taxon>Viridiplantae</taxon>
        <taxon>Streptophyta</taxon>
        <taxon>Embryophyta</taxon>
        <taxon>Tracheophyta</taxon>
        <taxon>Spermatophyta</taxon>
        <taxon>Magnoliopsida</taxon>
        <taxon>Liliopsida</taxon>
        <taxon>Poales</taxon>
        <taxon>Poaceae</taxon>
        <taxon>BOP clade</taxon>
        <taxon>Pooideae</taxon>
        <taxon>Triticodae</taxon>
        <taxon>Triticeae</taxon>
        <taxon>Triticinae</taxon>
        <taxon>Triticum</taxon>
    </lineage>
</organism>
<reference evidence="1" key="2">
    <citation type="submission" date="2018-10" db="UniProtKB">
        <authorList>
            <consortium name="EnsemblPlants"/>
        </authorList>
    </citation>
    <scope>IDENTIFICATION</scope>
</reference>
<dbReference type="Proteomes" id="UP000019116">
    <property type="component" value="Chromosome 2B"/>
</dbReference>
<evidence type="ECO:0000313" key="2">
    <source>
        <dbReference type="Proteomes" id="UP000019116"/>
    </source>
</evidence>
<dbReference type="EnsemblPlants" id="TraesCS2B02G409500.1">
    <property type="protein sequence ID" value="TraesCS2B02G409500.1.cds1"/>
    <property type="gene ID" value="TraesCS2B02G409500"/>
</dbReference>
<accession>A0A3B6CAL2</accession>
<evidence type="ECO:0008006" key="3">
    <source>
        <dbReference type="Google" id="ProtNLM"/>
    </source>
</evidence>
<dbReference type="AlphaFoldDB" id="A0A3B6CAL2"/>
<proteinExistence type="predicted"/>
<evidence type="ECO:0000313" key="1">
    <source>
        <dbReference type="EnsemblPlants" id="TraesCS2B02G409500.1.cds1"/>
    </source>
</evidence>
<dbReference type="PANTHER" id="PTHR45125">
    <property type="entry name" value="F21J9.4-RELATED"/>
    <property type="match status" value="1"/>
</dbReference>
<dbReference type="Gramene" id="TraesCS2B02G409500.1">
    <property type="protein sequence ID" value="TraesCS2B02G409500.1.cds1"/>
    <property type="gene ID" value="TraesCS2B02G409500"/>
</dbReference>
<dbReference type="Gramene" id="TraesCS2B03G1042200.1">
    <property type="protein sequence ID" value="TraesCS2B03G1042200.1.CDS1"/>
    <property type="gene ID" value="TraesCS2B03G1042200"/>
</dbReference>
<dbReference type="PANTHER" id="PTHR45125:SF24">
    <property type="entry name" value="GENOME ASSEMBLY, CHROMOSOME: II"/>
    <property type="match status" value="1"/>
</dbReference>
<sequence>MHDQVGLDLDGFPLDHEIPEDYGLQEEDELDIKGEPLFEDKLANQATGGKKRKSMQTKAYTAAQHKLLCECWRYIGKDPKICAEQKALTFWTRVYREFHERKKFPSYQIHSTRGWVSISKRWKVIQ</sequence>
<name>A0A3B6CAL2_WHEAT</name>
<protein>
    <recommendedName>
        <fullName evidence="3">No apical meristem-associated C-terminal domain-containing protein</fullName>
    </recommendedName>
</protein>
<keyword evidence="2" id="KW-1185">Reference proteome</keyword>
<reference evidence="1" key="1">
    <citation type="submission" date="2018-08" db="EMBL/GenBank/DDBJ databases">
        <authorList>
            <person name="Rossello M."/>
        </authorList>
    </citation>
    <scope>NUCLEOTIDE SEQUENCE [LARGE SCALE GENOMIC DNA]</scope>
    <source>
        <strain evidence="1">cv. Chinese Spring</strain>
    </source>
</reference>